<evidence type="ECO:0000313" key="3">
    <source>
        <dbReference type="Proteomes" id="UP000604825"/>
    </source>
</evidence>
<dbReference type="OrthoDB" id="677216at2759"/>
<dbReference type="EMBL" id="CAJGYO010000010">
    <property type="protein sequence ID" value="CAD6257341.1"/>
    <property type="molecule type" value="Genomic_DNA"/>
</dbReference>
<reference evidence="2" key="1">
    <citation type="submission" date="2020-10" db="EMBL/GenBank/DDBJ databases">
        <authorList>
            <person name="Han B."/>
            <person name="Lu T."/>
            <person name="Zhao Q."/>
            <person name="Huang X."/>
            <person name="Zhao Y."/>
        </authorList>
    </citation>
    <scope>NUCLEOTIDE SEQUENCE</scope>
</reference>
<keyword evidence="1" id="KW-0472">Membrane</keyword>
<evidence type="ECO:0000313" key="2">
    <source>
        <dbReference type="EMBL" id="CAD6257341.1"/>
    </source>
</evidence>
<keyword evidence="3" id="KW-1185">Reference proteome</keyword>
<proteinExistence type="predicted"/>
<gene>
    <name evidence="2" type="ORF">NCGR_LOCUS40826</name>
</gene>
<dbReference type="Proteomes" id="UP000604825">
    <property type="component" value="Unassembled WGS sequence"/>
</dbReference>
<comment type="caution">
    <text evidence="2">The sequence shown here is derived from an EMBL/GenBank/DDBJ whole genome shotgun (WGS) entry which is preliminary data.</text>
</comment>
<dbReference type="AlphaFoldDB" id="A0A811QE83"/>
<protein>
    <submittedName>
        <fullName evidence="2">Uncharacterized protein</fullName>
    </submittedName>
</protein>
<keyword evidence="1" id="KW-1133">Transmembrane helix</keyword>
<name>A0A811QE83_9POAL</name>
<keyword evidence="1" id="KW-0812">Transmembrane</keyword>
<feature type="transmembrane region" description="Helical" evidence="1">
    <location>
        <begin position="58"/>
        <end position="78"/>
    </location>
</feature>
<accession>A0A811QE83</accession>
<organism evidence="2 3">
    <name type="scientific">Miscanthus lutarioriparius</name>
    <dbReference type="NCBI Taxonomy" id="422564"/>
    <lineage>
        <taxon>Eukaryota</taxon>
        <taxon>Viridiplantae</taxon>
        <taxon>Streptophyta</taxon>
        <taxon>Embryophyta</taxon>
        <taxon>Tracheophyta</taxon>
        <taxon>Spermatophyta</taxon>
        <taxon>Magnoliopsida</taxon>
        <taxon>Liliopsida</taxon>
        <taxon>Poales</taxon>
        <taxon>Poaceae</taxon>
        <taxon>PACMAD clade</taxon>
        <taxon>Panicoideae</taxon>
        <taxon>Andropogonodae</taxon>
        <taxon>Andropogoneae</taxon>
        <taxon>Saccharinae</taxon>
        <taxon>Miscanthus</taxon>
    </lineage>
</organism>
<sequence length="274" mass="31424">MKVKLLFPYAVSCVFGGMGRAWGMAMVGLHVVLCIIKVLSFTTDPEVARFWVPIFRVWVYLGIAAIVLMTCVNIVYYMPVYGVYTMNYDLPPQQPAAAVVATPEQLHLLLRRWICVRFGRCVRYVFDCWRQAPLEIWKMLQVLLVLLLNGINGKDQRAEKIVLSLAPPVKAKIEDRWWHTSVKAHHLTKELGHAVLAEQSRKLIKDSHRCLVLLDDYPLLDARIWEHFDVAAPCIVLLLFDKWINGKDQRGGKLFLSLAPQLIKGVSIHYLRFS</sequence>
<evidence type="ECO:0000256" key="1">
    <source>
        <dbReference type="SAM" id="Phobius"/>
    </source>
</evidence>